<dbReference type="EMBL" id="JAUDFV010000102">
    <property type="protein sequence ID" value="KAL2732043.1"/>
    <property type="molecule type" value="Genomic_DNA"/>
</dbReference>
<keyword evidence="3" id="KW-1185">Reference proteome</keyword>
<evidence type="ECO:0000313" key="3">
    <source>
        <dbReference type="Proteomes" id="UP001607302"/>
    </source>
</evidence>
<protein>
    <submittedName>
        <fullName evidence="2">Uncharacterized protein</fullName>
    </submittedName>
</protein>
<keyword evidence="1" id="KW-0812">Transmembrane</keyword>
<feature type="transmembrane region" description="Helical" evidence="1">
    <location>
        <begin position="146"/>
        <end position="168"/>
    </location>
</feature>
<dbReference type="AlphaFoldDB" id="A0ABD2BH15"/>
<name>A0ABD2BH15_VESSQ</name>
<dbReference type="Proteomes" id="UP001607302">
    <property type="component" value="Unassembled WGS sequence"/>
</dbReference>
<sequence length="239" mass="28820">MILSKEACVLFFYFRCYVSCSLRSTETAVRASIKQILINSYKMFISVNINTLIISRLYNRGKTKFIFYKSLTQWRQLGQVLSLRYLHYIHYGNNIYGYCNIINMLYMQFSQHDIWMTMHFMRALYAMFDYMYMHCQYINLSLYLEMLIYVNTYTYTINVPTALHIILLETKSIIKYCKLYCRPIFKTYLNFCSEQRYEKSKSILILVKPLIRSIIFCHIFFVPYNMANFHKGILDNENI</sequence>
<gene>
    <name evidence="2" type="ORF">V1478_004731</name>
</gene>
<evidence type="ECO:0000313" key="2">
    <source>
        <dbReference type="EMBL" id="KAL2732043.1"/>
    </source>
</evidence>
<proteinExistence type="predicted"/>
<keyword evidence="1" id="KW-1133">Transmembrane helix</keyword>
<comment type="caution">
    <text evidence="2">The sequence shown here is derived from an EMBL/GenBank/DDBJ whole genome shotgun (WGS) entry which is preliminary data.</text>
</comment>
<feature type="transmembrane region" description="Helical" evidence="1">
    <location>
        <begin position="203"/>
        <end position="224"/>
    </location>
</feature>
<accession>A0ABD2BH15</accession>
<keyword evidence="1" id="KW-0472">Membrane</keyword>
<reference evidence="2 3" key="1">
    <citation type="journal article" date="2024" name="Ann. Entomol. Soc. Am.">
        <title>Genomic analyses of the southern and eastern yellowjacket wasps (Hymenoptera: Vespidae) reveal evolutionary signatures of social life.</title>
        <authorList>
            <person name="Catto M.A."/>
            <person name="Caine P.B."/>
            <person name="Orr S.E."/>
            <person name="Hunt B.G."/>
            <person name="Goodisman M.A.D."/>
        </authorList>
    </citation>
    <scope>NUCLEOTIDE SEQUENCE [LARGE SCALE GENOMIC DNA]</scope>
    <source>
        <strain evidence="2">233</strain>
        <tissue evidence="2">Head and thorax</tissue>
    </source>
</reference>
<evidence type="ECO:0000256" key="1">
    <source>
        <dbReference type="SAM" id="Phobius"/>
    </source>
</evidence>
<organism evidence="2 3">
    <name type="scientific">Vespula squamosa</name>
    <name type="common">Southern yellow jacket</name>
    <name type="synonym">Wasp</name>
    <dbReference type="NCBI Taxonomy" id="30214"/>
    <lineage>
        <taxon>Eukaryota</taxon>
        <taxon>Metazoa</taxon>
        <taxon>Ecdysozoa</taxon>
        <taxon>Arthropoda</taxon>
        <taxon>Hexapoda</taxon>
        <taxon>Insecta</taxon>
        <taxon>Pterygota</taxon>
        <taxon>Neoptera</taxon>
        <taxon>Endopterygota</taxon>
        <taxon>Hymenoptera</taxon>
        <taxon>Apocrita</taxon>
        <taxon>Aculeata</taxon>
        <taxon>Vespoidea</taxon>
        <taxon>Vespidae</taxon>
        <taxon>Vespinae</taxon>
        <taxon>Vespula</taxon>
    </lineage>
</organism>